<dbReference type="AlphaFoldDB" id="N1VZ82"/>
<evidence type="ECO:0000313" key="2">
    <source>
        <dbReference type="Proteomes" id="UP000012371"/>
    </source>
</evidence>
<accession>N1VZ82</accession>
<dbReference type="Proteomes" id="UP000012371">
    <property type="component" value="Unassembled WGS sequence"/>
</dbReference>
<dbReference type="EMBL" id="AOGW02000008">
    <property type="protein sequence ID" value="EMY62335.1"/>
    <property type="molecule type" value="Genomic_DNA"/>
</dbReference>
<gene>
    <name evidence="1" type="ORF">LEP1GSC203_2408</name>
</gene>
<name>N1VZ82_9LEPT</name>
<organism evidence="1 2">
    <name type="scientific">Leptospira terpstrae serovar Hualin str. LT 11-33 = ATCC 700639</name>
    <dbReference type="NCBI Taxonomy" id="1257025"/>
    <lineage>
        <taxon>Bacteria</taxon>
        <taxon>Pseudomonadati</taxon>
        <taxon>Spirochaetota</taxon>
        <taxon>Spirochaetia</taxon>
        <taxon>Leptospirales</taxon>
        <taxon>Leptospiraceae</taxon>
        <taxon>Leptospira</taxon>
    </lineage>
</organism>
<reference evidence="1" key="1">
    <citation type="submission" date="2013-03" db="EMBL/GenBank/DDBJ databases">
        <authorList>
            <person name="Harkins D.M."/>
            <person name="Durkin A.S."/>
            <person name="Brinkac L.M."/>
            <person name="Haft D.H."/>
            <person name="Selengut J.D."/>
            <person name="Sanka R."/>
            <person name="DePew J."/>
            <person name="Purushe J."/>
            <person name="Hartskeerl R.A."/>
            <person name="Ahmed A."/>
            <person name="van der Linden H."/>
            <person name="Goris M.G.A."/>
            <person name="Vinetz J.M."/>
            <person name="Sutton G.G."/>
            <person name="Nierman W.C."/>
            <person name="Fouts D.E."/>
        </authorList>
    </citation>
    <scope>NUCLEOTIDE SEQUENCE [LARGE SCALE GENOMIC DNA]</scope>
    <source>
        <strain evidence="1">LT 11-33</strain>
    </source>
</reference>
<sequence>MGNRIRTNKRTIRNLTLAVLCSLFLAAICTAGLISCPKSFSGDQNFTTEELESLPCHTSDATEEQDCRCSEIGLEKDSYHFSNLVSAAPIKTDLLFYLSYLPRIATLDSDSELSLFSLNDTAQIFSDSIRLLI</sequence>
<comment type="caution">
    <text evidence="1">The sequence shown here is derived from an EMBL/GenBank/DDBJ whole genome shotgun (WGS) entry which is preliminary data.</text>
</comment>
<keyword evidence="2" id="KW-1185">Reference proteome</keyword>
<dbReference type="STRING" id="1257025.LEP1GSC203_2408"/>
<proteinExistence type="predicted"/>
<dbReference type="RefSeq" id="WP_002973083.1">
    <property type="nucleotide sequence ID" value="NZ_AOGW02000008.1"/>
</dbReference>
<protein>
    <submittedName>
        <fullName evidence="1">Uncharacterized protein</fullName>
    </submittedName>
</protein>
<evidence type="ECO:0000313" key="1">
    <source>
        <dbReference type="EMBL" id="EMY62335.1"/>
    </source>
</evidence>